<organism evidence="1">
    <name type="scientific">Siphoviridae sp. ctMYd37</name>
    <dbReference type="NCBI Taxonomy" id="2826260"/>
    <lineage>
        <taxon>Viruses</taxon>
        <taxon>Duplodnaviria</taxon>
        <taxon>Heunggongvirae</taxon>
        <taxon>Uroviricota</taxon>
        <taxon>Caudoviricetes</taxon>
    </lineage>
</organism>
<protein>
    <submittedName>
        <fullName evidence="1">Uncharacterized protein</fullName>
    </submittedName>
</protein>
<reference evidence="1" key="1">
    <citation type="journal article" date="2021" name="Proc. Natl. Acad. Sci. U.S.A.">
        <title>A Catalog of Tens of Thousands of Viruses from Human Metagenomes Reveals Hidden Associations with Chronic Diseases.</title>
        <authorList>
            <person name="Tisza M.J."/>
            <person name="Buck C.B."/>
        </authorList>
    </citation>
    <scope>NUCLEOTIDE SEQUENCE</scope>
    <source>
        <strain evidence="1">CtMYd37</strain>
    </source>
</reference>
<sequence length="68" mass="8413">MHKFMPEFWKTIKEFYGIEDNDEYWHALTERANELREVYPDSLVDYLTMAFVKWADDTHRKERDRNAI</sequence>
<dbReference type="EMBL" id="BK014818">
    <property type="protein sequence ID" value="DAD77194.1"/>
    <property type="molecule type" value="Genomic_DNA"/>
</dbReference>
<proteinExistence type="predicted"/>
<name>A0A8S5M4N6_9CAUD</name>
<evidence type="ECO:0000313" key="1">
    <source>
        <dbReference type="EMBL" id="DAD77194.1"/>
    </source>
</evidence>
<accession>A0A8S5M4N6</accession>